<evidence type="ECO:0000313" key="9">
    <source>
        <dbReference type="EMBL" id="NEU03583.1"/>
    </source>
</evidence>
<evidence type="ECO:0000256" key="1">
    <source>
        <dbReference type="ARBA" id="ARBA00022490"/>
    </source>
</evidence>
<dbReference type="PANTHER" id="PTHR30008:SF0">
    <property type="entry name" value="EXODEOXYRIBONUCLEASE 7 LARGE SUBUNIT"/>
    <property type="match status" value="1"/>
</dbReference>
<evidence type="ECO:0000259" key="7">
    <source>
        <dbReference type="Pfam" id="PF02601"/>
    </source>
</evidence>
<dbReference type="EC" id="3.1.11.6" evidence="5"/>
<reference evidence="9 10" key="1">
    <citation type="submission" date="2020-02" db="EMBL/GenBank/DDBJ databases">
        <title>Genome assembly of a novel Clostridium senegalense strain.</title>
        <authorList>
            <person name="Gupta T.B."/>
            <person name="Jauregui R."/>
            <person name="Maclean P."/>
            <person name="Nawarathana A."/>
            <person name="Brightwell G."/>
        </authorList>
    </citation>
    <scope>NUCLEOTIDE SEQUENCE [LARGE SCALE GENOMIC DNA]</scope>
    <source>
        <strain evidence="9 10">AGRFS4</strain>
    </source>
</reference>
<evidence type="ECO:0000256" key="5">
    <source>
        <dbReference type="HAMAP-Rule" id="MF_00378"/>
    </source>
</evidence>
<dbReference type="GO" id="GO:0006308">
    <property type="term" value="P:DNA catabolic process"/>
    <property type="evidence" value="ECO:0007669"/>
    <property type="project" value="UniProtKB-UniRule"/>
</dbReference>
<dbReference type="PANTHER" id="PTHR30008">
    <property type="entry name" value="EXODEOXYRIBONUCLEASE 7 LARGE SUBUNIT"/>
    <property type="match status" value="1"/>
</dbReference>
<evidence type="ECO:0000256" key="3">
    <source>
        <dbReference type="ARBA" id="ARBA00022801"/>
    </source>
</evidence>
<dbReference type="InterPro" id="IPR003753">
    <property type="entry name" value="Exonuc_VII_L"/>
</dbReference>
<comment type="catalytic activity">
    <reaction evidence="5 6">
        <text>Exonucleolytic cleavage in either 5'- to 3'- or 3'- to 5'-direction to yield nucleoside 5'-phosphates.</text>
        <dbReference type="EC" id="3.1.11.6"/>
    </reaction>
</comment>
<organism evidence="9 10">
    <name type="scientific">Clostridium senegalense</name>
    <dbReference type="NCBI Taxonomy" id="1465809"/>
    <lineage>
        <taxon>Bacteria</taxon>
        <taxon>Bacillati</taxon>
        <taxon>Bacillota</taxon>
        <taxon>Clostridia</taxon>
        <taxon>Eubacteriales</taxon>
        <taxon>Clostridiaceae</taxon>
        <taxon>Clostridium</taxon>
    </lineage>
</organism>
<dbReference type="Proteomes" id="UP000481872">
    <property type="component" value="Unassembled WGS sequence"/>
</dbReference>
<keyword evidence="4 5" id="KW-0269">Exonuclease</keyword>
<dbReference type="EMBL" id="JAAGPU010000001">
    <property type="protein sequence ID" value="NEU03583.1"/>
    <property type="molecule type" value="Genomic_DNA"/>
</dbReference>
<accession>A0A6M0H0I0</accession>
<dbReference type="Pfam" id="PF13742">
    <property type="entry name" value="tRNA_anti_2"/>
    <property type="match status" value="1"/>
</dbReference>
<dbReference type="AlphaFoldDB" id="A0A6M0H0I0"/>
<keyword evidence="3 5" id="KW-0378">Hydrolase</keyword>
<dbReference type="GO" id="GO:0009318">
    <property type="term" value="C:exodeoxyribonuclease VII complex"/>
    <property type="evidence" value="ECO:0007669"/>
    <property type="project" value="UniProtKB-UniRule"/>
</dbReference>
<evidence type="ECO:0000313" key="10">
    <source>
        <dbReference type="Proteomes" id="UP000481872"/>
    </source>
</evidence>
<dbReference type="InterPro" id="IPR020579">
    <property type="entry name" value="Exonuc_VII_lsu_C"/>
</dbReference>
<protein>
    <recommendedName>
        <fullName evidence="5">Exodeoxyribonuclease 7 large subunit</fullName>
        <ecNumber evidence="5">3.1.11.6</ecNumber>
    </recommendedName>
    <alternativeName>
        <fullName evidence="5">Exodeoxyribonuclease VII large subunit</fullName>
        <shortName evidence="5">Exonuclease VII large subunit</shortName>
    </alternativeName>
</protein>
<dbReference type="GO" id="GO:0005737">
    <property type="term" value="C:cytoplasm"/>
    <property type="evidence" value="ECO:0007669"/>
    <property type="project" value="UniProtKB-SubCell"/>
</dbReference>
<feature type="domain" description="Exonuclease VII large subunit C-terminal" evidence="7">
    <location>
        <begin position="124"/>
        <end position="340"/>
    </location>
</feature>
<keyword evidence="2 5" id="KW-0540">Nuclease</keyword>
<comment type="subcellular location">
    <subcellularLocation>
        <location evidence="5 6">Cytoplasm</location>
    </subcellularLocation>
</comment>
<dbReference type="GO" id="GO:0003676">
    <property type="term" value="F:nucleic acid binding"/>
    <property type="evidence" value="ECO:0007669"/>
    <property type="project" value="InterPro"/>
</dbReference>
<dbReference type="NCBIfam" id="TIGR00237">
    <property type="entry name" value="xseA"/>
    <property type="match status" value="1"/>
</dbReference>
<gene>
    <name evidence="5" type="primary">xseA</name>
    <name evidence="9" type="ORF">G3M99_01675</name>
</gene>
<keyword evidence="10" id="KW-1185">Reference proteome</keyword>
<dbReference type="RefSeq" id="WP_199868893.1">
    <property type="nucleotide sequence ID" value="NZ_JAAGPU010000001.1"/>
</dbReference>
<evidence type="ECO:0000256" key="2">
    <source>
        <dbReference type="ARBA" id="ARBA00022722"/>
    </source>
</evidence>
<evidence type="ECO:0000256" key="6">
    <source>
        <dbReference type="RuleBase" id="RU004355"/>
    </source>
</evidence>
<comment type="subunit">
    <text evidence="5">Heterooligomer composed of large and small subunits.</text>
</comment>
<feature type="domain" description="OB-fold nucleic acid binding" evidence="8">
    <location>
        <begin position="6"/>
        <end position="101"/>
    </location>
</feature>
<dbReference type="InterPro" id="IPR025824">
    <property type="entry name" value="OB-fold_nuc-bd_dom"/>
</dbReference>
<proteinExistence type="inferred from homology"/>
<evidence type="ECO:0000259" key="8">
    <source>
        <dbReference type="Pfam" id="PF13742"/>
    </source>
</evidence>
<comment type="caution">
    <text evidence="9">The sequence shown here is derived from an EMBL/GenBank/DDBJ whole genome shotgun (WGS) entry which is preliminary data.</text>
</comment>
<comment type="similarity">
    <text evidence="5 6">Belongs to the XseA family.</text>
</comment>
<keyword evidence="1 5" id="KW-0963">Cytoplasm</keyword>
<sequence length="401" mass="45444">MYDKIITVSTLNSYIKKTLDNDFILSNSKIKGELSNVKIHSSGHIYFSLKDYSSKINCVMFKSNTYSLTFIPENGMNVVVSGRISVYEKEGVYQLYCNHMEVDGVGDLFVAFEKLKKELEIEGLFDENRKKSLPLVPKKIGVVTSNTGAAIRDIINVAKMRNPNVNMLICPTLVQGINAKDDIVKSIEKLNSIDDIDVIIIARGGGSIEELWAFNEEIVARAIVKSKKPIVTGIGHETDFTISDFVSDKRASTPSQAAEIVVPTLSQIEEKIQVLKNNMYISMERRVHQEKRNIDLYEKKLELNSPENFVVNQYNNVDKYKHILEAKIKSKVEKEKSEISNKYNLLTAHNPLNVLNKGYSLIYDNKNNVIPDIGELKKVKEVRIQLKNGESNFIIEEKGEF</sequence>
<name>A0A6M0H0I0_9CLOT</name>
<evidence type="ECO:0000256" key="4">
    <source>
        <dbReference type="ARBA" id="ARBA00022839"/>
    </source>
</evidence>
<dbReference type="Pfam" id="PF02601">
    <property type="entry name" value="Exonuc_VII_L"/>
    <property type="match status" value="1"/>
</dbReference>
<comment type="function">
    <text evidence="5">Bidirectionally degrades single-stranded DNA into large acid-insoluble oligonucleotides, which are then degraded further into small acid-soluble oligonucleotides.</text>
</comment>
<dbReference type="CDD" id="cd04489">
    <property type="entry name" value="ExoVII_LU_OBF"/>
    <property type="match status" value="1"/>
</dbReference>
<dbReference type="GO" id="GO:0008855">
    <property type="term" value="F:exodeoxyribonuclease VII activity"/>
    <property type="evidence" value="ECO:0007669"/>
    <property type="project" value="UniProtKB-UniRule"/>
</dbReference>
<dbReference type="HAMAP" id="MF_00378">
    <property type="entry name" value="Exonuc_7_L"/>
    <property type="match status" value="1"/>
</dbReference>